<accession>A0A842JGM2</accession>
<feature type="transmembrane region" description="Helical" evidence="1">
    <location>
        <begin position="16"/>
        <end position="34"/>
    </location>
</feature>
<feature type="transmembrane region" description="Helical" evidence="1">
    <location>
        <begin position="40"/>
        <end position="62"/>
    </location>
</feature>
<evidence type="ECO:0000313" key="3">
    <source>
        <dbReference type="Proteomes" id="UP000587396"/>
    </source>
</evidence>
<protein>
    <submittedName>
        <fullName evidence="2">Uncharacterized protein</fullName>
    </submittedName>
</protein>
<keyword evidence="1" id="KW-0812">Transmembrane</keyword>
<name>A0A842JGM2_9ACTN</name>
<keyword evidence="1" id="KW-1133">Transmembrane helix</keyword>
<gene>
    <name evidence="2" type="ORF">H7313_12560</name>
</gene>
<evidence type="ECO:0000313" key="2">
    <source>
        <dbReference type="EMBL" id="MBC2890166.1"/>
    </source>
</evidence>
<sequence length="109" mass="10936">MKLFDTVDGLLIGTRYLAWGIAVVGTLASLVLLVENVPLGIGSAAACVALFLLACAVVLLLLPKKLAAGGLEGGSRIAIGGIVLLVACAVMGIVYLACGGFPPLNLVFA</sequence>
<keyword evidence="3" id="KW-1185">Reference proteome</keyword>
<keyword evidence="1" id="KW-0472">Membrane</keyword>
<dbReference type="RefSeq" id="WP_185905902.1">
    <property type="nucleotide sequence ID" value="NZ_JACMSE010000010.1"/>
</dbReference>
<organism evidence="2 3">
    <name type="scientific">Gordonibacter massiliensis</name>
    <name type="common">ex Traore et al. 2017</name>
    <dbReference type="NCBI Taxonomy" id="1841863"/>
    <lineage>
        <taxon>Bacteria</taxon>
        <taxon>Bacillati</taxon>
        <taxon>Actinomycetota</taxon>
        <taxon>Coriobacteriia</taxon>
        <taxon>Eggerthellales</taxon>
        <taxon>Eggerthellaceae</taxon>
        <taxon>Gordonibacter</taxon>
    </lineage>
</organism>
<feature type="transmembrane region" description="Helical" evidence="1">
    <location>
        <begin position="74"/>
        <end position="97"/>
    </location>
</feature>
<proteinExistence type="predicted"/>
<dbReference type="EMBL" id="JACMSE010000010">
    <property type="protein sequence ID" value="MBC2890166.1"/>
    <property type="molecule type" value="Genomic_DNA"/>
</dbReference>
<dbReference type="AlphaFoldDB" id="A0A842JGM2"/>
<comment type="caution">
    <text evidence="2">The sequence shown here is derived from an EMBL/GenBank/DDBJ whole genome shotgun (WGS) entry which is preliminary data.</text>
</comment>
<dbReference type="Proteomes" id="UP000587396">
    <property type="component" value="Unassembled WGS sequence"/>
</dbReference>
<reference evidence="2 3" key="1">
    <citation type="submission" date="2020-08" db="EMBL/GenBank/DDBJ databases">
        <authorList>
            <person name="Liu C."/>
            <person name="Sun Q."/>
        </authorList>
    </citation>
    <scope>NUCLEOTIDE SEQUENCE [LARGE SCALE GENOMIC DNA]</scope>
    <source>
        <strain evidence="2 3">N22</strain>
    </source>
</reference>
<evidence type="ECO:0000256" key="1">
    <source>
        <dbReference type="SAM" id="Phobius"/>
    </source>
</evidence>